<name>A0ABS7XCZ3_9GAMM</name>
<reference evidence="1 2" key="1">
    <citation type="submission" date="2021-08" db="EMBL/GenBank/DDBJ databases">
        <title>Rheinheimera aquimaris sp. nov., isolated from seawater of the East Sea in Korea.</title>
        <authorList>
            <person name="Kim K.H."/>
            <person name="Wenting R."/>
            <person name="Kim K.R."/>
            <person name="Jeon C.O."/>
        </authorList>
    </citation>
    <scope>NUCLEOTIDE SEQUENCE [LARGE SCALE GENOMIC DNA]</scope>
    <source>
        <strain evidence="1 2">MA-13</strain>
    </source>
</reference>
<accession>A0ABS7XCZ3</accession>
<evidence type="ECO:0000313" key="1">
    <source>
        <dbReference type="EMBL" id="MBZ9613429.1"/>
    </source>
</evidence>
<gene>
    <name evidence="1" type="ORF">I4W93_017685</name>
</gene>
<keyword evidence="2" id="KW-1185">Reference proteome</keyword>
<comment type="caution">
    <text evidence="1">The sequence shown here is derived from an EMBL/GenBank/DDBJ whole genome shotgun (WGS) entry which is preliminary data.</text>
</comment>
<proteinExistence type="predicted"/>
<protein>
    <submittedName>
        <fullName evidence="1">Uncharacterized protein</fullName>
    </submittedName>
</protein>
<organism evidence="1 2">
    <name type="scientific">Rheinheimera maricola</name>
    <dbReference type="NCBI Taxonomy" id="2793282"/>
    <lineage>
        <taxon>Bacteria</taxon>
        <taxon>Pseudomonadati</taxon>
        <taxon>Pseudomonadota</taxon>
        <taxon>Gammaproteobacteria</taxon>
        <taxon>Chromatiales</taxon>
        <taxon>Chromatiaceae</taxon>
        <taxon>Rheinheimera</taxon>
    </lineage>
</organism>
<sequence length="253" mass="29150">MNELKVIVLSIHCNLASINIVVNDIPIYQSSLLEHKLYEYFVLTPHLKKNRNSVSLTVKNDWSKPERLNAFCDIKVIEKNNHASKTIEAWRWDERTTPIYFKPYTKHFTFSSDAEINFVQLESTPSTSINALLANLVSAIQSRDIDLLLNGYLITGLHKKYLHSGLPPSEWMAVEAALWQRWLSEPFGLVQTRDTRLEFSHGHYTWVSGKQGQAPIAIEFDWGQVELGFIVTIQDNGYHIIHVDYAVTEAWHK</sequence>
<dbReference type="Proteomes" id="UP000663814">
    <property type="component" value="Unassembled WGS sequence"/>
</dbReference>
<dbReference type="EMBL" id="JAERPS020000007">
    <property type="protein sequence ID" value="MBZ9613429.1"/>
    <property type="molecule type" value="Genomic_DNA"/>
</dbReference>
<evidence type="ECO:0000313" key="2">
    <source>
        <dbReference type="Proteomes" id="UP000663814"/>
    </source>
</evidence>
<dbReference type="RefSeq" id="WP_205312136.1">
    <property type="nucleotide sequence ID" value="NZ_JAERPS020000007.1"/>
</dbReference>